<evidence type="ECO:0000313" key="2">
    <source>
        <dbReference type="Proteomes" id="UP000054845"/>
    </source>
</evidence>
<dbReference type="Proteomes" id="UP000054845">
    <property type="component" value="Unassembled WGS sequence"/>
</dbReference>
<reference evidence="1 2" key="1">
    <citation type="submission" date="2014-09" db="EMBL/GenBank/DDBJ databases">
        <authorList>
            <person name="Magalhaes I.L.F."/>
            <person name="Oliveira U."/>
            <person name="Santos F.R."/>
            <person name="Vidigal T.H.D.A."/>
            <person name="Brescovit A.D."/>
            <person name="Santos A.J."/>
        </authorList>
    </citation>
    <scope>NUCLEOTIDE SEQUENCE [LARGE SCALE GENOMIC DNA]</scope>
</reference>
<dbReference type="EMBL" id="CCYA01000258">
    <property type="protein sequence ID" value="CEH15187.1"/>
    <property type="molecule type" value="Genomic_DNA"/>
</dbReference>
<organism evidence="1 2">
    <name type="scientific">Ceraceosorus bombacis</name>
    <dbReference type="NCBI Taxonomy" id="401625"/>
    <lineage>
        <taxon>Eukaryota</taxon>
        <taxon>Fungi</taxon>
        <taxon>Dikarya</taxon>
        <taxon>Basidiomycota</taxon>
        <taxon>Ustilaginomycotina</taxon>
        <taxon>Exobasidiomycetes</taxon>
        <taxon>Ceraceosorales</taxon>
        <taxon>Ceraceosoraceae</taxon>
        <taxon>Ceraceosorus</taxon>
    </lineage>
</organism>
<keyword evidence="2" id="KW-1185">Reference proteome</keyword>
<dbReference type="AlphaFoldDB" id="A0A0P1BHD0"/>
<protein>
    <submittedName>
        <fullName evidence="1">Uncharacterized protein</fullName>
    </submittedName>
</protein>
<accession>A0A0P1BHD0</accession>
<name>A0A0P1BHD0_9BASI</name>
<sequence>MVHLLNAVPDFVHISGLLDWPVPVVTSLSLAIPLGHNAMRLEHKHVIACMFAVSVHVVLQPSVPVTTLSPALQDVLDVLDGPAPQTTDSGSYFYWFDSDPTFNASQDLKHRYKADAQVVEKPRLCIPGHGGQHFAFTLNSAWAGCHIVGHVGFRVGQRVKLNISKEGSMYGVPTTTTLANTFIVARLT</sequence>
<evidence type="ECO:0000313" key="1">
    <source>
        <dbReference type="EMBL" id="CEH15187.1"/>
    </source>
</evidence>
<proteinExistence type="predicted"/>